<dbReference type="PANTHER" id="PTHR43569">
    <property type="entry name" value="AMIDOHYDROLASE"/>
    <property type="match status" value="1"/>
</dbReference>
<dbReference type="InterPro" id="IPR032466">
    <property type="entry name" value="Metal_Hydrolase"/>
</dbReference>
<keyword evidence="4" id="KW-1185">Reference proteome</keyword>
<reference evidence="3 4" key="1">
    <citation type="submission" date="2013-03" db="EMBL/GenBank/DDBJ databases">
        <title>The Genome Sequence of Phialophora europaea CBS 101466.</title>
        <authorList>
            <consortium name="The Broad Institute Genomics Platform"/>
            <person name="Cuomo C."/>
            <person name="de Hoog S."/>
            <person name="Gorbushina A."/>
            <person name="Walker B."/>
            <person name="Young S.K."/>
            <person name="Zeng Q."/>
            <person name="Gargeya S."/>
            <person name="Fitzgerald M."/>
            <person name="Haas B."/>
            <person name="Abouelleil A."/>
            <person name="Allen A.W."/>
            <person name="Alvarado L."/>
            <person name="Arachchi H.M."/>
            <person name="Berlin A.M."/>
            <person name="Chapman S.B."/>
            <person name="Gainer-Dewar J."/>
            <person name="Goldberg J."/>
            <person name="Griggs A."/>
            <person name="Gujja S."/>
            <person name="Hansen M."/>
            <person name="Howarth C."/>
            <person name="Imamovic A."/>
            <person name="Ireland A."/>
            <person name="Larimer J."/>
            <person name="McCowan C."/>
            <person name="Murphy C."/>
            <person name="Pearson M."/>
            <person name="Poon T.W."/>
            <person name="Priest M."/>
            <person name="Roberts A."/>
            <person name="Saif S."/>
            <person name="Shea T."/>
            <person name="Sisk P."/>
            <person name="Sykes S."/>
            <person name="Wortman J."/>
            <person name="Nusbaum C."/>
            <person name="Birren B."/>
        </authorList>
    </citation>
    <scope>NUCLEOTIDE SEQUENCE [LARGE SCALE GENOMIC DNA]</scope>
    <source>
        <strain evidence="3 4">CBS 101466</strain>
    </source>
</reference>
<dbReference type="Pfam" id="PF04909">
    <property type="entry name" value="Amidohydro_2"/>
    <property type="match status" value="1"/>
</dbReference>
<evidence type="ECO:0000313" key="4">
    <source>
        <dbReference type="Proteomes" id="UP000030752"/>
    </source>
</evidence>
<dbReference type="GO" id="GO:0016787">
    <property type="term" value="F:hydrolase activity"/>
    <property type="evidence" value="ECO:0007669"/>
    <property type="project" value="InterPro"/>
</dbReference>
<feature type="domain" description="Amidohydrolase-related" evidence="2">
    <location>
        <begin position="202"/>
        <end position="349"/>
    </location>
</feature>
<dbReference type="EMBL" id="KB822719">
    <property type="protein sequence ID" value="ETN42041.1"/>
    <property type="molecule type" value="Genomic_DNA"/>
</dbReference>
<accession>W2RZY3</accession>
<dbReference type="eggNOG" id="ENOG502RZT7">
    <property type="taxonomic scope" value="Eukaryota"/>
</dbReference>
<evidence type="ECO:0000313" key="3">
    <source>
        <dbReference type="EMBL" id="ETN42041.1"/>
    </source>
</evidence>
<dbReference type="STRING" id="1220924.W2RZY3"/>
<dbReference type="HOGENOM" id="CLU_044590_1_0_1"/>
<dbReference type="SUPFAM" id="SSF51556">
    <property type="entry name" value="Metallo-dependent hydrolases"/>
    <property type="match status" value="1"/>
</dbReference>
<dbReference type="InterPro" id="IPR052350">
    <property type="entry name" value="Metallo-dep_Lactonases"/>
</dbReference>
<dbReference type="InParanoid" id="W2RZY3"/>
<dbReference type="OrthoDB" id="2135488at2759"/>
<name>W2RZY3_CYPE1</name>
<comment type="similarity">
    <text evidence="1">Belongs to the metallo-dependent hydrolases superfamily.</text>
</comment>
<organism evidence="3 4">
    <name type="scientific">Cyphellophora europaea (strain CBS 101466)</name>
    <name type="common">Phialophora europaea</name>
    <dbReference type="NCBI Taxonomy" id="1220924"/>
    <lineage>
        <taxon>Eukaryota</taxon>
        <taxon>Fungi</taxon>
        <taxon>Dikarya</taxon>
        <taxon>Ascomycota</taxon>
        <taxon>Pezizomycotina</taxon>
        <taxon>Eurotiomycetes</taxon>
        <taxon>Chaetothyriomycetidae</taxon>
        <taxon>Chaetothyriales</taxon>
        <taxon>Cyphellophoraceae</taxon>
        <taxon>Cyphellophora</taxon>
    </lineage>
</organism>
<dbReference type="AlphaFoldDB" id="W2RZY3"/>
<dbReference type="RefSeq" id="XP_008716550.1">
    <property type="nucleotide sequence ID" value="XM_008718328.1"/>
</dbReference>
<dbReference type="InterPro" id="IPR006680">
    <property type="entry name" value="Amidohydro-rel"/>
</dbReference>
<evidence type="ECO:0000256" key="1">
    <source>
        <dbReference type="ARBA" id="ARBA00038310"/>
    </source>
</evidence>
<sequence length="351" mass="38924">MSSPKLFPIIDSHIHLFAQSHLPRLSWAGSLPDDHVLKRGNTVSVYKEATAGTAPLAGFVFLETDRISGLSDDQWEDALAEAEFLSRIAQGRPSEGEGHEAGDSKLCLGIVPFAPVPAGPAALARYVGRVWDLYPDDYKDKVKGFRYLLQDKPPKTMLQPDFIAGLQWLGQNNLSFDLGVDARSAGLFQLEEACTMMDQLYSTGSTLRIVINHFCKPNLQLPESEASEDHPEFSQWKEYIEKMATHKSTYMKLSGFFSELPPQSVDEPASYATLIARLQPWISVVFKSFGPSRIMFGSDWPVCNVGGPGPAKSWQHWHGLVTTILSDLALSDADLARIWNGTATEAYRITY</sequence>
<dbReference type="VEuPathDB" id="FungiDB:HMPREF1541_03980"/>
<evidence type="ECO:0000259" key="2">
    <source>
        <dbReference type="Pfam" id="PF04909"/>
    </source>
</evidence>
<dbReference type="GeneID" id="19971319"/>
<dbReference type="Gene3D" id="3.20.20.140">
    <property type="entry name" value="Metal-dependent hydrolases"/>
    <property type="match status" value="1"/>
</dbReference>
<gene>
    <name evidence="3" type="ORF">HMPREF1541_03980</name>
</gene>
<dbReference type="PANTHER" id="PTHR43569:SF2">
    <property type="entry name" value="AMIDOHYDROLASE-RELATED DOMAIN-CONTAINING PROTEIN"/>
    <property type="match status" value="1"/>
</dbReference>
<protein>
    <recommendedName>
        <fullName evidence="2">Amidohydrolase-related domain-containing protein</fullName>
    </recommendedName>
</protein>
<dbReference type="Proteomes" id="UP000030752">
    <property type="component" value="Unassembled WGS sequence"/>
</dbReference>
<proteinExistence type="inferred from homology"/>